<dbReference type="KEGG" id="deo:CAY53_01780"/>
<evidence type="ECO:0000256" key="19">
    <source>
        <dbReference type="HAMAP-Rule" id="MF_00719"/>
    </source>
</evidence>
<dbReference type="HAMAP" id="MF_00719">
    <property type="entry name" value="CobS"/>
    <property type="match status" value="1"/>
</dbReference>
<dbReference type="EC" id="2.7.8.26" evidence="5 19"/>
<evidence type="ECO:0000256" key="13">
    <source>
        <dbReference type="ARBA" id="ARBA00023136"/>
    </source>
</evidence>
<comment type="cofactor">
    <cofactor evidence="1 19">
        <name>Mg(2+)</name>
        <dbReference type="ChEBI" id="CHEBI:18420"/>
    </cofactor>
</comment>
<evidence type="ECO:0000256" key="12">
    <source>
        <dbReference type="ARBA" id="ARBA00022989"/>
    </source>
</evidence>
<proteinExistence type="inferred from homology"/>
<dbReference type="GO" id="GO:0009236">
    <property type="term" value="P:cobalamin biosynthetic process"/>
    <property type="evidence" value="ECO:0007669"/>
    <property type="project" value="UniProtKB-UniRule"/>
</dbReference>
<keyword evidence="10 19" id="KW-0812">Transmembrane</keyword>
<evidence type="ECO:0000256" key="2">
    <source>
        <dbReference type="ARBA" id="ARBA00004651"/>
    </source>
</evidence>
<feature type="transmembrane region" description="Helical" evidence="19">
    <location>
        <begin position="183"/>
        <end position="216"/>
    </location>
</feature>
<feature type="transmembrane region" description="Helical" evidence="19">
    <location>
        <begin position="136"/>
        <end position="158"/>
    </location>
</feature>
<dbReference type="PANTHER" id="PTHR34148:SF1">
    <property type="entry name" value="ADENOSYLCOBINAMIDE-GDP RIBAZOLETRANSFERASE"/>
    <property type="match status" value="1"/>
</dbReference>
<keyword evidence="8 19" id="KW-0169">Cobalamin biosynthesis</keyword>
<evidence type="ECO:0000256" key="5">
    <source>
        <dbReference type="ARBA" id="ARBA00013200"/>
    </source>
</evidence>
<dbReference type="GO" id="GO:0005886">
    <property type="term" value="C:plasma membrane"/>
    <property type="evidence" value="ECO:0007669"/>
    <property type="project" value="UniProtKB-SubCell"/>
</dbReference>
<keyword evidence="21" id="KW-1185">Reference proteome</keyword>
<protein>
    <recommendedName>
        <fullName evidence="6 19">Adenosylcobinamide-GDP ribazoletransferase</fullName>
        <ecNumber evidence="5 19">2.7.8.26</ecNumber>
    </recommendedName>
    <alternativeName>
        <fullName evidence="16 19">Cobalamin synthase</fullName>
    </alternativeName>
    <alternativeName>
        <fullName evidence="15 19">Cobalamin-5'-phosphate synthase</fullName>
    </alternativeName>
</protein>
<dbReference type="Proteomes" id="UP000239867">
    <property type="component" value="Chromosome"/>
</dbReference>
<dbReference type="AlphaFoldDB" id="A0A2L1GL14"/>
<evidence type="ECO:0000256" key="9">
    <source>
        <dbReference type="ARBA" id="ARBA00022679"/>
    </source>
</evidence>
<name>A0A2L1GL14_9BACT</name>
<feature type="transmembrane region" description="Helical" evidence="19">
    <location>
        <begin position="103"/>
        <end position="130"/>
    </location>
</feature>
<evidence type="ECO:0000313" key="20">
    <source>
        <dbReference type="EMBL" id="AVD70371.1"/>
    </source>
</evidence>
<evidence type="ECO:0000256" key="16">
    <source>
        <dbReference type="ARBA" id="ARBA00032853"/>
    </source>
</evidence>
<dbReference type="GO" id="GO:0008818">
    <property type="term" value="F:cobalamin 5'-phosphate synthase activity"/>
    <property type="evidence" value="ECO:0007669"/>
    <property type="project" value="UniProtKB-UniRule"/>
</dbReference>
<evidence type="ECO:0000256" key="8">
    <source>
        <dbReference type="ARBA" id="ARBA00022573"/>
    </source>
</evidence>
<dbReference type="EMBL" id="CP021255">
    <property type="protein sequence ID" value="AVD70371.1"/>
    <property type="molecule type" value="Genomic_DNA"/>
</dbReference>
<keyword evidence="11 19" id="KW-0460">Magnesium</keyword>
<evidence type="ECO:0000313" key="21">
    <source>
        <dbReference type="Proteomes" id="UP000239867"/>
    </source>
</evidence>
<dbReference type="Pfam" id="PF02654">
    <property type="entry name" value="CobS"/>
    <property type="match status" value="1"/>
</dbReference>
<comment type="catalytic activity">
    <reaction evidence="18 19">
        <text>alpha-ribazole 5'-phosphate + adenosylcob(III)inamide-GDP = adenosylcob(III)alamin 5'-phosphate + GMP + H(+)</text>
        <dbReference type="Rhea" id="RHEA:23560"/>
        <dbReference type="ChEBI" id="CHEBI:15378"/>
        <dbReference type="ChEBI" id="CHEBI:57918"/>
        <dbReference type="ChEBI" id="CHEBI:58115"/>
        <dbReference type="ChEBI" id="CHEBI:60487"/>
        <dbReference type="ChEBI" id="CHEBI:60493"/>
        <dbReference type="EC" id="2.7.8.26"/>
    </reaction>
</comment>
<evidence type="ECO:0000256" key="11">
    <source>
        <dbReference type="ARBA" id="ARBA00022842"/>
    </source>
</evidence>
<evidence type="ECO:0000256" key="7">
    <source>
        <dbReference type="ARBA" id="ARBA00022475"/>
    </source>
</evidence>
<evidence type="ECO:0000256" key="3">
    <source>
        <dbReference type="ARBA" id="ARBA00004663"/>
    </source>
</evidence>
<evidence type="ECO:0000256" key="18">
    <source>
        <dbReference type="ARBA" id="ARBA00049504"/>
    </source>
</evidence>
<dbReference type="PANTHER" id="PTHR34148">
    <property type="entry name" value="ADENOSYLCOBINAMIDE-GDP RIBAZOLETRANSFERASE"/>
    <property type="match status" value="1"/>
</dbReference>
<comment type="function">
    <text evidence="14 19">Joins adenosylcobinamide-GDP and alpha-ribazole to generate adenosylcobalamin (Ado-cobalamin). Also synthesizes adenosylcobalamin 5'-phosphate from adenosylcobinamide-GDP and alpha-ribazole 5'-phosphate.</text>
</comment>
<evidence type="ECO:0000256" key="10">
    <source>
        <dbReference type="ARBA" id="ARBA00022692"/>
    </source>
</evidence>
<accession>A0A2L1GL14</accession>
<comment type="subcellular location">
    <subcellularLocation>
        <location evidence="2 19">Cell membrane</location>
        <topology evidence="2 19">Multi-pass membrane protein</topology>
    </subcellularLocation>
</comment>
<evidence type="ECO:0000256" key="14">
    <source>
        <dbReference type="ARBA" id="ARBA00025228"/>
    </source>
</evidence>
<keyword evidence="13 19" id="KW-0472">Membrane</keyword>
<evidence type="ECO:0000256" key="4">
    <source>
        <dbReference type="ARBA" id="ARBA00010561"/>
    </source>
</evidence>
<dbReference type="GO" id="GO:0051073">
    <property type="term" value="F:adenosylcobinamide-GDP ribazoletransferase activity"/>
    <property type="evidence" value="ECO:0007669"/>
    <property type="project" value="UniProtKB-UniRule"/>
</dbReference>
<dbReference type="OrthoDB" id="9794223at2"/>
<dbReference type="InterPro" id="IPR003805">
    <property type="entry name" value="CobS"/>
</dbReference>
<comment type="similarity">
    <text evidence="4 19">Belongs to the CobS family.</text>
</comment>
<dbReference type="NCBIfam" id="TIGR00317">
    <property type="entry name" value="cobS"/>
    <property type="match status" value="1"/>
</dbReference>
<comment type="catalytic activity">
    <reaction evidence="17 19">
        <text>alpha-ribazole + adenosylcob(III)inamide-GDP = adenosylcob(III)alamin + GMP + H(+)</text>
        <dbReference type="Rhea" id="RHEA:16049"/>
        <dbReference type="ChEBI" id="CHEBI:10329"/>
        <dbReference type="ChEBI" id="CHEBI:15378"/>
        <dbReference type="ChEBI" id="CHEBI:18408"/>
        <dbReference type="ChEBI" id="CHEBI:58115"/>
        <dbReference type="ChEBI" id="CHEBI:60487"/>
        <dbReference type="EC" id="2.7.8.26"/>
    </reaction>
</comment>
<comment type="pathway">
    <text evidence="3 19">Cofactor biosynthesis; adenosylcobalamin biosynthesis; adenosylcobalamin from cob(II)yrinate a,c-diamide: step 7/7.</text>
</comment>
<gene>
    <name evidence="19" type="primary">cobS</name>
    <name evidence="20" type="ORF">CAY53_01780</name>
</gene>
<evidence type="ECO:0000256" key="1">
    <source>
        <dbReference type="ARBA" id="ARBA00001946"/>
    </source>
</evidence>
<evidence type="ECO:0000256" key="6">
    <source>
        <dbReference type="ARBA" id="ARBA00015850"/>
    </source>
</evidence>
<evidence type="ECO:0000256" key="17">
    <source>
        <dbReference type="ARBA" id="ARBA00048623"/>
    </source>
</evidence>
<dbReference type="UniPathway" id="UPA00148">
    <property type="reaction ID" value="UER00238"/>
</dbReference>
<organism evidence="20 21">
    <name type="scientific">Desulfobulbus oralis</name>
    <dbReference type="NCBI Taxonomy" id="1986146"/>
    <lineage>
        <taxon>Bacteria</taxon>
        <taxon>Pseudomonadati</taxon>
        <taxon>Thermodesulfobacteriota</taxon>
        <taxon>Desulfobulbia</taxon>
        <taxon>Desulfobulbales</taxon>
        <taxon>Desulfobulbaceae</taxon>
        <taxon>Desulfobulbus</taxon>
    </lineage>
</organism>
<keyword evidence="12 19" id="KW-1133">Transmembrane helix</keyword>
<keyword evidence="9 19" id="KW-0808">Transferase</keyword>
<keyword evidence="7 19" id="KW-1003">Cell membrane</keyword>
<reference evidence="20 21" key="1">
    <citation type="journal article" date="2018" name="MBio">
        <title>Insights into the evolution of host association through the isolation and characterization of a novel human periodontal pathobiont, Desulfobulbus oralis.</title>
        <authorList>
            <person name="Cross K.L."/>
            <person name="Chirania P."/>
            <person name="Xiong W."/>
            <person name="Beall C.J."/>
            <person name="Elkins J.G."/>
            <person name="Giannone R.J."/>
            <person name="Griffen A.L."/>
            <person name="Guss A.M."/>
            <person name="Hettich R.L."/>
            <person name="Joshi S.S."/>
            <person name="Mokrzan E.M."/>
            <person name="Martin R.K."/>
            <person name="Zhulin I.B."/>
            <person name="Leys E.J."/>
            <person name="Podar M."/>
        </authorList>
    </citation>
    <scope>NUCLEOTIDE SEQUENCE [LARGE SCALE GENOMIC DNA]</scope>
    <source>
        <strain evidence="20 21">ORNL</strain>
    </source>
</reference>
<evidence type="ECO:0000256" key="15">
    <source>
        <dbReference type="ARBA" id="ARBA00032605"/>
    </source>
</evidence>
<feature type="transmembrane region" description="Helical" evidence="19">
    <location>
        <begin position="32"/>
        <end position="53"/>
    </location>
</feature>
<sequence>MMFRDALCFFTRLPLGAPSATASFQGVVAWMPAVGLIVGLIMAGTLWLCATLLPTPLCGLSACLVWIAVTGGLHLDGVADCGDGLFVEALRERRLEIMQDSRLGAFGVIALFFVLALKSTALALLGSGFVQGAYGFWTLLAVCALAATLGRCAVFAAARLPSARPGGMGAAASAGISRRHERIALAVVLALCLVTPRGFRALLAALLVACCLLLVAKRRLGGVTGDVFGCLVEITECATLLACV</sequence>